<evidence type="ECO:0000256" key="2">
    <source>
        <dbReference type="ARBA" id="ARBA00022723"/>
    </source>
</evidence>
<keyword evidence="3" id="KW-0408">Iron</keyword>
<dbReference type="InterPro" id="IPR009056">
    <property type="entry name" value="Cyt_c-like_dom"/>
</dbReference>
<dbReference type="GO" id="GO:0004130">
    <property type="term" value="F:cytochrome-c peroxidase activity"/>
    <property type="evidence" value="ECO:0007669"/>
    <property type="project" value="TreeGrafter"/>
</dbReference>
<evidence type="ECO:0000256" key="1">
    <source>
        <dbReference type="ARBA" id="ARBA00022617"/>
    </source>
</evidence>
<evidence type="ECO:0000313" key="5">
    <source>
        <dbReference type="EMBL" id="VAW61928.1"/>
    </source>
</evidence>
<proteinExistence type="predicted"/>
<dbReference type="SUPFAM" id="SSF46626">
    <property type="entry name" value="Cytochrome c"/>
    <property type="match status" value="1"/>
</dbReference>
<reference evidence="5" key="1">
    <citation type="submission" date="2018-06" db="EMBL/GenBank/DDBJ databases">
        <authorList>
            <person name="Zhirakovskaya E."/>
        </authorList>
    </citation>
    <scope>NUCLEOTIDE SEQUENCE</scope>
</reference>
<dbReference type="InterPro" id="IPR036909">
    <property type="entry name" value="Cyt_c-like_dom_sf"/>
</dbReference>
<dbReference type="GO" id="GO:0020037">
    <property type="term" value="F:heme binding"/>
    <property type="evidence" value="ECO:0007669"/>
    <property type="project" value="InterPro"/>
</dbReference>
<dbReference type="InterPro" id="IPR051395">
    <property type="entry name" value="Cytochrome_c_Peroxidase/MauG"/>
</dbReference>
<feature type="domain" description="Cytochrome c" evidence="4">
    <location>
        <begin position="508"/>
        <end position="612"/>
    </location>
</feature>
<name>A0A3B0X108_9ZZZZ</name>
<dbReference type="AlphaFoldDB" id="A0A3B0X108"/>
<dbReference type="GO" id="GO:0009055">
    <property type="term" value="F:electron transfer activity"/>
    <property type="evidence" value="ECO:0007669"/>
    <property type="project" value="InterPro"/>
</dbReference>
<evidence type="ECO:0000256" key="3">
    <source>
        <dbReference type="ARBA" id="ARBA00023004"/>
    </source>
</evidence>
<keyword evidence="1" id="KW-0349">Heme</keyword>
<dbReference type="PROSITE" id="PS51007">
    <property type="entry name" value="CYTC"/>
    <property type="match status" value="1"/>
</dbReference>
<sequence length="612" mass="67480">MFIHNRIKTLMMLLAVCMLSVTSNSFAMKSDKGADKYEFEKEFEFEDKKWIVIKAKVYADKGGVFVDDKYSPNIEVTIPAGALEYDAVLKVAKIKYKKKYKSSAASPAYKVVLLTKKKGKKWVPVNILKPIEVAITANPLPVHPQIGELERFVGKSWKKGEWQRMMTNFYRPSTGMVVSLTKQAVIKLRVQHRTLKTVSGPAVARGEDLYFNETWGAEKMWTGRFRMNELLNVVAPATAVSLGVQVDIRKVPQPIIDVLVSDDFAAKQAALQDPALTRALIKADAVVGVRGKFNDPDDPTLITEVGLTCALCHVTVTKTPIQLEAGADPVPMPFGVPVLGPPNTTMNAGMILSFTPYVQEETPELIPQYQAWGPGRFDPRFFEGNPVNDNVFNPSSIPPHWNFTDLADQNYTVPWIGVLQTRSDNHSLASGPECGIDLVLGANGAWMTDNASVQDIELGNPLPIEFQERLILAEQTEPGNDIDVNDLLDVEAFLKSIVSPAPHDFDEKMAEEGWKLFYGKANCVACHSTPEGTGSAGYFTNIVENPPQGLLAMGIKTPGLRGLPHTAPYFHDGSAATLLDVMVRYTSPEIPEVPSDLTEDQLLALVEYMKSL</sequence>
<evidence type="ECO:0000259" key="4">
    <source>
        <dbReference type="PROSITE" id="PS51007"/>
    </source>
</evidence>
<gene>
    <name evidence="5" type="ORF">MNBD_GAMMA11-1630</name>
</gene>
<accession>A0A3B0X108</accession>
<keyword evidence="2" id="KW-0479">Metal-binding</keyword>
<organism evidence="5">
    <name type="scientific">hydrothermal vent metagenome</name>
    <dbReference type="NCBI Taxonomy" id="652676"/>
    <lineage>
        <taxon>unclassified sequences</taxon>
        <taxon>metagenomes</taxon>
        <taxon>ecological metagenomes</taxon>
    </lineage>
</organism>
<dbReference type="GO" id="GO:0046872">
    <property type="term" value="F:metal ion binding"/>
    <property type="evidence" value="ECO:0007669"/>
    <property type="project" value="UniProtKB-KW"/>
</dbReference>
<dbReference type="EMBL" id="UOFG01000158">
    <property type="protein sequence ID" value="VAW61928.1"/>
    <property type="molecule type" value="Genomic_DNA"/>
</dbReference>
<protein>
    <recommendedName>
        <fullName evidence="4">Cytochrome c domain-containing protein</fullName>
    </recommendedName>
</protein>
<dbReference type="PANTHER" id="PTHR30600">
    <property type="entry name" value="CYTOCHROME C PEROXIDASE-RELATED"/>
    <property type="match status" value="1"/>
</dbReference>
<dbReference type="Pfam" id="PF00034">
    <property type="entry name" value="Cytochrom_C"/>
    <property type="match status" value="1"/>
</dbReference>
<dbReference type="Gene3D" id="1.10.760.10">
    <property type="entry name" value="Cytochrome c-like domain"/>
    <property type="match status" value="1"/>
</dbReference>